<organism evidence="1 2">
    <name type="scientific">Heyndrickxia acidicola</name>
    <dbReference type="NCBI Taxonomy" id="209389"/>
    <lineage>
        <taxon>Bacteria</taxon>
        <taxon>Bacillati</taxon>
        <taxon>Bacillota</taxon>
        <taxon>Bacilli</taxon>
        <taxon>Bacillales</taxon>
        <taxon>Bacillaceae</taxon>
        <taxon>Heyndrickxia</taxon>
    </lineage>
</organism>
<dbReference type="RefSeq" id="WP_157090603.1">
    <property type="nucleotide sequence ID" value="NZ_JARMAB010000036.1"/>
</dbReference>
<evidence type="ECO:0000313" key="2">
    <source>
        <dbReference type="Proteomes" id="UP001341444"/>
    </source>
</evidence>
<evidence type="ECO:0000313" key="1">
    <source>
        <dbReference type="EMBL" id="MED1205520.1"/>
    </source>
</evidence>
<comment type="caution">
    <text evidence="1">The sequence shown here is derived from an EMBL/GenBank/DDBJ whole genome shotgun (WGS) entry which is preliminary data.</text>
</comment>
<reference evidence="1 2" key="1">
    <citation type="submission" date="2023-03" db="EMBL/GenBank/DDBJ databases">
        <title>Bacillus Genome Sequencing.</title>
        <authorList>
            <person name="Dunlap C."/>
        </authorList>
    </citation>
    <scope>NUCLEOTIDE SEQUENCE [LARGE SCALE GENOMIC DNA]</scope>
    <source>
        <strain evidence="1 2">B-23453</strain>
    </source>
</reference>
<gene>
    <name evidence="1" type="ORF">P4T90_21015</name>
</gene>
<sequence length="52" mass="6218">MSIIMKPYSDYSFLHDQKMKVHWIRVLRDTKTWGYPTHAVLVYKTIGVYTAK</sequence>
<keyword evidence="2" id="KW-1185">Reference proteome</keyword>
<accession>A0ABU6MLX4</accession>
<dbReference type="EMBL" id="JARMAB010000036">
    <property type="protein sequence ID" value="MED1205520.1"/>
    <property type="molecule type" value="Genomic_DNA"/>
</dbReference>
<name>A0ABU6MLX4_9BACI</name>
<proteinExistence type="predicted"/>
<protein>
    <submittedName>
        <fullName evidence="1">Uncharacterized protein</fullName>
    </submittedName>
</protein>
<dbReference type="Proteomes" id="UP001341444">
    <property type="component" value="Unassembled WGS sequence"/>
</dbReference>